<dbReference type="Proteomes" id="UP001058682">
    <property type="component" value="Chromosome"/>
</dbReference>
<feature type="chain" id="PRO_5041977559" evidence="1">
    <location>
        <begin position="20"/>
        <end position="610"/>
    </location>
</feature>
<protein>
    <submittedName>
        <fullName evidence="2">Uncharacterized protein</fullName>
    </submittedName>
</protein>
<evidence type="ECO:0000313" key="3">
    <source>
        <dbReference type="Proteomes" id="UP001058682"/>
    </source>
</evidence>
<organism evidence="2 3">
    <name type="scientific">Treponema putidum</name>
    <dbReference type="NCBI Taxonomy" id="221027"/>
    <lineage>
        <taxon>Bacteria</taxon>
        <taxon>Pseudomonadati</taxon>
        <taxon>Spirochaetota</taxon>
        <taxon>Spirochaetia</taxon>
        <taxon>Spirochaetales</taxon>
        <taxon>Treponemataceae</taxon>
        <taxon>Treponema</taxon>
    </lineage>
</organism>
<dbReference type="EMBL" id="CP038804">
    <property type="protein sequence ID" value="UTY34220.1"/>
    <property type="molecule type" value="Genomic_DNA"/>
</dbReference>
<accession>A0AAE9MV81</accession>
<dbReference type="RefSeq" id="WP_255817278.1">
    <property type="nucleotide sequence ID" value="NZ_CP038804.1"/>
</dbReference>
<sequence length="610" mass="69567">MKKYIFICMIFIFINSAQAQDSFFDDSDLNDESANSETGQSLSRNFEFSGFAALGIRFYPHPDLKRAEAVPNFGINLKHSSSKTEIDSHFKFNMRTILEYPLDFIDECTMRAYLGDFVLSTGKMKLVWGRGDMLHVLDVFNANDFTDFTIPSYIDRRIGEPMIHLAYNAPISLRLEAAWTPLMTPDRVSLKGPWIPSQIEEAKQKVITDLNSIMEDTSFAFFFNENKIQKMLHDPISAQIQNININSSITIDMKDIVSKLDQEALLDGIGHLVKPQIKKLLENLAKQKITFSITEIANTLLPPKPDGSAYTDEEIQQMLKGEPFLTQLTSKIAHEISEKGKKLETELKSDLKKANAIIQNFDLNPFIKIGMNSFLPDMNQIKYGQYGLRLSGSLGPTDMACQYYFGHYKTPSIDVSAMVEKAMSGGNIRDCVYYDPIHIFGIDFGAAIFMFNFRSEAAYYMSYDFKGNNPAVHNNSIQWVLGFDVDIPLNNINLNIQNIGSYILGFKNVKENNKNGFIDMDWNKAEKASNNKLVVNISDSWLHENLSDSITIIWGIEHNDAVIMPKIKYRIKDEFYVEGTGAYIYAKDKKSEFASWKNNHFVQLSFEYHF</sequence>
<dbReference type="AlphaFoldDB" id="A0AAE9MV81"/>
<name>A0AAE9MV81_9SPIR</name>
<keyword evidence="1" id="KW-0732">Signal</keyword>
<gene>
    <name evidence="2" type="ORF">E4N74_09560</name>
</gene>
<evidence type="ECO:0000256" key="1">
    <source>
        <dbReference type="SAM" id="SignalP"/>
    </source>
</evidence>
<proteinExistence type="predicted"/>
<feature type="signal peptide" evidence="1">
    <location>
        <begin position="1"/>
        <end position="19"/>
    </location>
</feature>
<evidence type="ECO:0000313" key="2">
    <source>
        <dbReference type="EMBL" id="UTY34220.1"/>
    </source>
</evidence>
<reference evidence="2" key="1">
    <citation type="submission" date="2019-04" db="EMBL/GenBank/DDBJ databases">
        <title>Whole genome sequencing of oral phylogroup 2 treponemes.</title>
        <authorList>
            <person name="Chan Y."/>
            <person name="Zeng H.H."/>
            <person name="Yu X.L."/>
            <person name="Leung W.K."/>
            <person name="Watt R.M."/>
        </authorList>
    </citation>
    <scope>NUCLEOTIDE SEQUENCE</scope>
    <source>
        <strain evidence="2">OMZ 835</strain>
    </source>
</reference>